<keyword evidence="4" id="KW-0804">Transcription</keyword>
<dbReference type="SUPFAM" id="SSF88946">
    <property type="entry name" value="Sigma2 domain of RNA polymerase sigma factors"/>
    <property type="match status" value="1"/>
</dbReference>
<dbReference type="OrthoDB" id="9782703at2"/>
<evidence type="ECO:0000259" key="5">
    <source>
        <dbReference type="Pfam" id="PF04542"/>
    </source>
</evidence>
<name>A0A1M5JJ00_9FIRM</name>
<dbReference type="Gene3D" id="1.10.10.10">
    <property type="entry name" value="Winged helix-like DNA-binding domain superfamily/Winged helix DNA-binding domain"/>
    <property type="match status" value="1"/>
</dbReference>
<protein>
    <submittedName>
        <fullName evidence="7">RNA polymerase, sigma subunit, SigV</fullName>
    </submittedName>
</protein>
<keyword evidence="3" id="KW-0731">Sigma factor</keyword>
<dbReference type="InterPro" id="IPR036388">
    <property type="entry name" value="WH-like_DNA-bd_sf"/>
</dbReference>
<keyword evidence="2" id="KW-0805">Transcription regulation</keyword>
<dbReference type="GO" id="GO:0016987">
    <property type="term" value="F:sigma factor activity"/>
    <property type="evidence" value="ECO:0007669"/>
    <property type="project" value="UniProtKB-KW"/>
</dbReference>
<evidence type="ECO:0000256" key="3">
    <source>
        <dbReference type="ARBA" id="ARBA00023082"/>
    </source>
</evidence>
<accession>A0A1M5JJ00</accession>
<reference evidence="8" key="1">
    <citation type="submission" date="2016-11" db="EMBL/GenBank/DDBJ databases">
        <authorList>
            <person name="Varghese N."/>
            <person name="Submissions S."/>
        </authorList>
    </citation>
    <scope>NUCLEOTIDE SEQUENCE [LARGE SCALE GENOMIC DNA]</scope>
    <source>
        <strain evidence="8">DSM 2635</strain>
    </source>
</reference>
<evidence type="ECO:0000313" key="7">
    <source>
        <dbReference type="EMBL" id="SHG40375.1"/>
    </source>
</evidence>
<feature type="domain" description="RNA polymerase sigma-70 region 2" evidence="5">
    <location>
        <begin position="16"/>
        <end position="79"/>
    </location>
</feature>
<dbReference type="NCBIfam" id="TIGR02937">
    <property type="entry name" value="sigma70-ECF"/>
    <property type="match status" value="1"/>
</dbReference>
<dbReference type="EMBL" id="FQWX01000001">
    <property type="protein sequence ID" value="SHG40375.1"/>
    <property type="molecule type" value="Genomic_DNA"/>
</dbReference>
<organism evidence="7 8">
    <name type="scientific">Asaccharospora irregularis DSM 2635</name>
    <dbReference type="NCBI Taxonomy" id="1121321"/>
    <lineage>
        <taxon>Bacteria</taxon>
        <taxon>Bacillati</taxon>
        <taxon>Bacillota</taxon>
        <taxon>Clostridia</taxon>
        <taxon>Peptostreptococcales</taxon>
        <taxon>Peptostreptococcaceae</taxon>
        <taxon>Asaccharospora</taxon>
    </lineage>
</organism>
<dbReference type="STRING" id="1121321.SAMN04488530_101163"/>
<keyword evidence="8" id="KW-1185">Reference proteome</keyword>
<dbReference type="InterPro" id="IPR013324">
    <property type="entry name" value="RNA_pol_sigma_r3/r4-like"/>
</dbReference>
<dbReference type="InterPro" id="IPR014284">
    <property type="entry name" value="RNA_pol_sigma-70_dom"/>
</dbReference>
<feature type="domain" description="RNA polymerase sigma factor 70 region 4 type 2" evidence="6">
    <location>
        <begin position="99"/>
        <end position="150"/>
    </location>
</feature>
<evidence type="ECO:0000313" key="8">
    <source>
        <dbReference type="Proteomes" id="UP000243255"/>
    </source>
</evidence>
<evidence type="ECO:0000256" key="2">
    <source>
        <dbReference type="ARBA" id="ARBA00023015"/>
    </source>
</evidence>
<sequence>MNNVMENLINENLIKNYNKYYRLAYSYVHNESDAMDIVQEGAYKAILKSESLKSVEYIDTWIYRIMINEALGFLRKNKRESREIQEEDLISKDTYQDVDLRKSIDMLPPTERAIITLRYFEDLEISQIAEIVDENMNTVKTKLYRTLKKLQLKLLK</sequence>
<dbReference type="InterPro" id="IPR007627">
    <property type="entry name" value="RNA_pol_sigma70_r2"/>
</dbReference>
<dbReference type="SUPFAM" id="SSF88659">
    <property type="entry name" value="Sigma3 and sigma4 domains of RNA polymerase sigma factors"/>
    <property type="match status" value="1"/>
</dbReference>
<dbReference type="RefSeq" id="WP_073123275.1">
    <property type="nucleotide sequence ID" value="NZ_BAABCH010000027.1"/>
</dbReference>
<dbReference type="InterPro" id="IPR013249">
    <property type="entry name" value="RNA_pol_sigma70_r4_t2"/>
</dbReference>
<dbReference type="GO" id="GO:0003677">
    <property type="term" value="F:DNA binding"/>
    <property type="evidence" value="ECO:0007669"/>
    <property type="project" value="InterPro"/>
</dbReference>
<evidence type="ECO:0000256" key="4">
    <source>
        <dbReference type="ARBA" id="ARBA00023163"/>
    </source>
</evidence>
<proteinExistence type="inferred from homology"/>
<dbReference type="AlphaFoldDB" id="A0A1M5JJ00"/>
<evidence type="ECO:0000256" key="1">
    <source>
        <dbReference type="ARBA" id="ARBA00010641"/>
    </source>
</evidence>
<dbReference type="Proteomes" id="UP000243255">
    <property type="component" value="Unassembled WGS sequence"/>
</dbReference>
<dbReference type="Gene3D" id="1.10.1740.10">
    <property type="match status" value="1"/>
</dbReference>
<dbReference type="PANTHER" id="PTHR43133:SF60">
    <property type="entry name" value="RNA POLYMERASE SIGMA FACTOR SIGV"/>
    <property type="match status" value="1"/>
</dbReference>
<dbReference type="InterPro" id="IPR013325">
    <property type="entry name" value="RNA_pol_sigma_r2"/>
</dbReference>
<dbReference type="Pfam" id="PF08281">
    <property type="entry name" value="Sigma70_r4_2"/>
    <property type="match status" value="1"/>
</dbReference>
<evidence type="ECO:0000259" key="6">
    <source>
        <dbReference type="Pfam" id="PF08281"/>
    </source>
</evidence>
<dbReference type="PANTHER" id="PTHR43133">
    <property type="entry name" value="RNA POLYMERASE ECF-TYPE SIGMA FACTO"/>
    <property type="match status" value="1"/>
</dbReference>
<comment type="similarity">
    <text evidence="1">Belongs to the sigma-70 factor family. ECF subfamily.</text>
</comment>
<gene>
    <name evidence="7" type="ORF">SAMN04488530_101163</name>
</gene>
<dbReference type="InterPro" id="IPR039425">
    <property type="entry name" value="RNA_pol_sigma-70-like"/>
</dbReference>
<dbReference type="Pfam" id="PF04542">
    <property type="entry name" value="Sigma70_r2"/>
    <property type="match status" value="1"/>
</dbReference>
<dbReference type="GO" id="GO:0006352">
    <property type="term" value="P:DNA-templated transcription initiation"/>
    <property type="evidence" value="ECO:0007669"/>
    <property type="project" value="InterPro"/>
</dbReference>